<keyword evidence="6" id="KW-0677">Repeat</keyword>
<dbReference type="Gene3D" id="3.80.10.10">
    <property type="entry name" value="Ribonuclease Inhibitor"/>
    <property type="match status" value="1"/>
</dbReference>
<organism evidence="12 13">
    <name type="scientific">Gossypium hirsutum</name>
    <name type="common">Upland cotton</name>
    <name type="synonym">Gossypium mexicanum</name>
    <dbReference type="NCBI Taxonomy" id="3635"/>
    <lineage>
        <taxon>Eukaryota</taxon>
        <taxon>Viridiplantae</taxon>
        <taxon>Streptophyta</taxon>
        <taxon>Embryophyta</taxon>
        <taxon>Tracheophyta</taxon>
        <taxon>Spermatophyta</taxon>
        <taxon>Magnoliopsida</taxon>
        <taxon>eudicotyledons</taxon>
        <taxon>Gunneridae</taxon>
        <taxon>Pentapetalae</taxon>
        <taxon>rosids</taxon>
        <taxon>malvids</taxon>
        <taxon>Malvales</taxon>
        <taxon>Malvaceae</taxon>
        <taxon>Malvoideae</taxon>
        <taxon>Gossypium</taxon>
    </lineage>
</organism>
<evidence type="ECO:0000256" key="4">
    <source>
        <dbReference type="ARBA" id="ARBA00022614"/>
    </source>
</evidence>
<evidence type="ECO:0000256" key="1">
    <source>
        <dbReference type="ARBA" id="ARBA00004251"/>
    </source>
</evidence>
<dbReference type="Proteomes" id="UP000818029">
    <property type="component" value="Chromosome D05"/>
</dbReference>
<keyword evidence="5 11" id="KW-0812">Transmembrane</keyword>
<keyword evidence="8 11" id="KW-0472">Membrane</keyword>
<feature type="transmembrane region" description="Helical" evidence="11">
    <location>
        <begin position="147"/>
        <end position="166"/>
    </location>
</feature>
<dbReference type="PRINTS" id="PR00019">
    <property type="entry name" value="LEURICHRPT"/>
</dbReference>
<dbReference type="InterPro" id="IPR001611">
    <property type="entry name" value="Leu-rich_rpt"/>
</dbReference>
<keyword evidence="12" id="KW-1185">Reference proteome</keyword>
<proteinExistence type="inferred from homology"/>
<dbReference type="Pfam" id="PF00560">
    <property type="entry name" value="LRR_1"/>
    <property type="match status" value="2"/>
</dbReference>
<name>A0ABM3A1D9_GOSHI</name>
<evidence type="ECO:0000313" key="12">
    <source>
        <dbReference type="Proteomes" id="UP000818029"/>
    </source>
</evidence>
<evidence type="ECO:0000313" key="13">
    <source>
        <dbReference type="RefSeq" id="XP_040948687.1"/>
    </source>
</evidence>
<reference evidence="12" key="1">
    <citation type="journal article" date="2020" name="Nat. Genet.">
        <title>Genomic diversifications of five Gossypium allopolyploid species and their impact on cotton improvement.</title>
        <authorList>
            <person name="Chen Z.J."/>
            <person name="Sreedasyam A."/>
            <person name="Ando A."/>
            <person name="Song Q."/>
            <person name="De Santiago L.M."/>
            <person name="Hulse-Kemp A.M."/>
            <person name="Ding M."/>
            <person name="Ye W."/>
            <person name="Kirkbride R.C."/>
            <person name="Jenkins J."/>
            <person name="Plott C."/>
            <person name="Lovell J."/>
            <person name="Lin Y.M."/>
            <person name="Vaughn R."/>
            <person name="Liu B."/>
            <person name="Simpson S."/>
            <person name="Scheffler B.E."/>
            <person name="Wen L."/>
            <person name="Saski C.A."/>
            <person name="Grover C.E."/>
            <person name="Hu G."/>
            <person name="Conover J.L."/>
            <person name="Carlson J.W."/>
            <person name="Shu S."/>
            <person name="Boston L.B."/>
            <person name="Williams M."/>
            <person name="Peterson D.G."/>
            <person name="McGee K."/>
            <person name="Jones D.C."/>
            <person name="Wendel J.F."/>
            <person name="Stelly D.M."/>
            <person name="Grimwood J."/>
            <person name="Schmutz J."/>
        </authorList>
    </citation>
    <scope>NUCLEOTIDE SEQUENCE [LARGE SCALE GENOMIC DNA]</scope>
    <source>
        <strain evidence="12">cv. TM-1</strain>
    </source>
</reference>
<dbReference type="GeneID" id="107895687"/>
<comment type="subcellular location">
    <subcellularLocation>
        <location evidence="1">Cell membrane</location>
        <topology evidence="1">Single-pass type I membrane protein</topology>
    </subcellularLocation>
</comment>
<accession>A0ABM3A1D9</accession>
<evidence type="ECO:0000256" key="5">
    <source>
        <dbReference type="ARBA" id="ARBA00022692"/>
    </source>
</evidence>
<evidence type="ECO:0000256" key="8">
    <source>
        <dbReference type="ARBA" id="ARBA00023136"/>
    </source>
</evidence>
<evidence type="ECO:0000256" key="9">
    <source>
        <dbReference type="ARBA" id="ARBA00023170"/>
    </source>
</evidence>
<evidence type="ECO:0000256" key="11">
    <source>
        <dbReference type="SAM" id="Phobius"/>
    </source>
</evidence>
<dbReference type="RefSeq" id="XP_040948687.1">
    <property type="nucleotide sequence ID" value="XM_041092753.1"/>
</dbReference>
<keyword evidence="4" id="KW-0433">Leucine-rich repeat</keyword>
<keyword evidence="9" id="KW-0675">Receptor</keyword>
<reference evidence="13" key="2">
    <citation type="submission" date="2025-08" db="UniProtKB">
        <authorList>
            <consortium name="RefSeq"/>
        </authorList>
    </citation>
    <scope>IDENTIFICATION</scope>
</reference>
<dbReference type="PANTHER" id="PTHR27004:SF452">
    <property type="entry name" value="RECEPTOR-LIKE PROTEIN 12"/>
    <property type="match status" value="1"/>
</dbReference>
<keyword evidence="10" id="KW-0325">Glycoprotein</keyword>
<comment type="similarity">
    <text evidence="2">Belongs to the RLP family.</text>
</comment>
<evidence type="ECO:0000256" key="6">
    <source>
        <dbReference type="ARBA" id="ARBA00022737"/>
    </source>
</evidence>
<evidence type="ECO:0000256" key="2">
    <source>
        <dbReference type="ARBA" id="ARBA00009592"/>
    </source>
</evidence>
<sequence length="167" mass="18160">MAALESLDLSSNKLQGRIPVQLTDLTFLGALNLSHNNLEGQIPLANHFDTFSNDSFGGNPRLCGFPLSKKCGNNQEPESPPSTVADESETRLVWKIAAMGYGSGLVLGLSMGYIVFTTGRPHWYGVQRVDVACTEERMRPRESPGGYGARGLPLSLGFLVPFLFWAV</sequence>
<feature type="transmembrane region" description="Helical" evidence="11">
    <location>
        <begin position="92"/>
        <end position="116"/>
    </location>
</feature>
<dbReference type="SUPFAM" id="SSF52058">
    <property type="entry name" value="L domain-like"/>
    <property type="match status" value="1"/>
</dbReference>
<dbReference type="InterPro" id="IPR032675">
    <property type="entry name" value="LRR_dom_sf"/>
</dbReference>
<keyword evidence="7 11" id="KW-1133">Transmembrane helix</keyword>
<protein>
    <submittedName>
        <fullName evidence="13">Receptor-like protein 9DC3</fullName>
    </submittedName>
</protein>
<keyword evidence="3" id="KW-1003">Cell membrane</keyword>
<evidence type="ECO:0000256" key="3">
    <source>
        <dbReference type="ARBA" id="ARBA00022475"/>
    </source>
</evidence>
<dbReference type="PANTHER" id="PTHR27004">
    <property type="entry name" value="RECEPTOR-LIKE PROTEIN 12 ISOFORM X1"/>
    <property type="match status" value="1"/>
</dbReference>
<gene>
    <name evidence="13" type="primary">LOC107895687</name>
</gene>
<evidence type="ECO:0000256" key="7">
    <source>
        <dbReference type="ARBA" id="ARBA00022989"/>
    </source>
</evidence>
<evidence type="ECO:0000256" key="10">
    <source>
        <dbReference type="ARBA" id="ARBA00023180"/>
    </source>
</evidence>